<dbReference type="Proteomes" id="UP000033640">
    <property type="component" value="Unassembled WGS sequence"/>
</dbReference>
<dbReference type="OrthoDB" id="3769378at2"/>
<dbReference type="PATRIC" id="fig|82380.11.peg.1554"/>
<reference evidence="1 2" key="1">
    <citation type="submission" date="2015-02" db="EMBL/GenBank/DDBJ databases">
        <title>Draft genome sequences of ten Microbacterium spp. with emphasis on heavy metal contaminated environments.</title>
        <authorList>
            <person name="Corretto E."/>
        </authorList>
    </citation>
    <scope>NUCLEOTIDE SEQUENCE [LARGE SCALE GENOMIC DNA]</scope>
    <source>
        <strain evidence="1 2">BEL4b</strain>
    </source>
</reference>
<sequence length="205" mass="22524">MSLREELLGLSTEIPRFRILLPSEWASFAVTAELGGQLEQRTREVFARAGRPDLDGVFSAQLASAMRGLSEGGAKYVFLPSERTPGKDPLALSMIATYIDSPEGPLDAWITSRIRDGAEMLDPEGRIVYWRDRREGLDEETHRSQSIYVIAVPGTRRRKVLMLTGSTIVGADSRDDDDYAVAVQMIFDAMASTVTWVADDAGAVA</sequence>
<protein>
    <submittedName>
        <fullName evidence="1">Uncharacterized protein</fullName>
    </submittedName>
</protein>
<proteinExistence type="predicted"/>
<gene>
    <name evidence="1" type="ORF">RS83_01516</name>
</gene>
<organism evidence="1 2">
    <name type="scientific">Microbacterium oxydans</name>
    <dbReference type="NCBI Taxonomy" id="82380"/>
    <lineage>
        <taxon>Bacteria</taxon>
        <taxon>Bacillati</taxon>
        <taxon>Actinomycetota</taxon>
        <taxon>Actinomycetes</taxon>
        <taxon>Micrococcales</taxon>
        <taxon>Microbacteriaceae</taxon>
        <taxon>Microbacterium</taxon>
    </lineage>
</organism>
<dbReference type="RefSeq" id="WP_045278922.1">
    <property type="nucleotide sequence ID" value="NZ_JYIW01000023.1"/>
</dbReference>
<evidence type="ECO:0000313" key="1">
    <source>
        <dbReference type="EMBL" id="KJL29499.1"/>
    </source>
</evidence>
<dbReference type="AlphaFoldDB" id="A0A0F0L9Z4"/>
<accession>A0A0F0L9Z4</accession>
<comment type="caution">
    <text evidence="1">The sequence shown here is derived from an EMBL/GenBank/DDBJ whole genome shotgun (WGS) entry which is preliminary data.</text>
</comment>
<dbReference type="EMBL" id="JYIW01000023">
    <property type="protein sequence ID" value="KJL29499.1"/>
    <property type="molecule type" value="Genomic_DNA"/>
</dbReference>
<evidence type="ECO:0000313" key="2">
    <source>
        <dbReference type="Proteomes" id="UP000033640"/>
    </source>
</evidence>
<name>A0A0F0L9Z4_9MICO</name>